<dbReference type="AlphaFoldDB" id="A0A0F9EX33"/>
<accession>A0A0F9EX33</accession>
<name>A0A0F9EX33_9ZZZZ</name>
<evidence type="ECO:0000313" key="1">
    <source>
        <dbReference type="EMBL" id="KKL70796.1"/>
    </source>
</evidence>
<dbReference type="EMBL" id="LAZR01025791">
    <property type="protein sequence ID" value="KKL70796.1"/>
    <property type="molecule type" value="Genomic_DNA"/>
</dbReference>
<feature type="non-terminal residue" evidence="1">
    <location>
        <position position="79"/>
    </location>
</feature>
<organism evidence="1">
    <name type="scientific">marine sediment metagenome</name>
    <dbReference type="NCBI Taxonomy" id="412755"/>
    <lineage>
        <taxon>unclassified sequences</taxon>
        <taxon>metagenomes</taxon>
        <taxon>ecological metagenomes</taxon>
    </lineage>
</organism>
<proteinExistence type="predicted"/>
<sequence>MRIEPSTFQQFLDVDVQSRKDGASAAVIAVSDDTEVFFGPLHAQVFLRDLKIRVTMNPDEGEWYDLVIIISSDHGENQG</sequence>
<protein>
    <submittedName>
        <fullName evidence="1">Uncharacterized protein</fullName>
    </submittedName>
</protein>
<comment type="caution">
    <text evidence="1">The sequence shown here is derived from an EMBL/GenBank/DDBJ whole genome shotgun (WGS) entry which is preliminary data.</text>
</comment>
<reference evidence="1" key="1">
    <citation type="journal article" date="2015" name="Nature">
        <title>Complex archaea that bridge the gap between prokaryotes and eukaryotes.</title>
        <authorList>
            <person name="Spang A."/>
            <person name="Saw J.H."/>
            <person name="Jorgensen S.L."/>
            <person name="Zaremba-Niedzwiedzka K."/>
            <person name="Martijn J."/>
            <person name="Lind A.E."/>
            <person name="van Eijk R."/>
            <person name="Schleper C."/>
            <person name="Guy L."/>
            <person name="Ettema T.J."/>
        </authorList>
    </citation>
    <scope>NUCLEOTIDE SEQUENCE</scope>
</reference>
<gene>
    <name evidence="1" type="ORF">LCGC14_2101380</name>
</gene>